<organism evidence="1 2">
    <name type="scientific">Leptospira yasudae</name>
    <dbReference type="NCBI Taxonomy" id="2202201"/>
    <lineage>
        <taxon>Bacteria</taxon>
        <taxon>Pseudomonadati</taxon>
        <taxon>Spirochaetota</taxon>
        <taxon>Spirochaetia</taxon>
        <taxon>Leptospirales</taxon>
        <taxon>Leptospiraceae</taxon>
        <taxon>Leptospira</taxon>
    </lineage>
</organism>
<comment type="caution">
    <text evidence="1">The sequence shown here is derived from an EMBL/GenBank/DDBJ whole genome shotgun (WGS) entry which is preliminary data.</text>
</comment>
<protein>
    <submittedName>
        <fullName evidence="1">Uncharacterized protein</fullName>
    </submittedName>
</protein>
<reference evidence="1 2" key="1">
    <citation type="journal article" date="2019" name="PLoS Negl. Trop. Dis.">
        <title>Revisiting the worldwide diversity of Leptospira species in the environment.</title>
        <authorList>
            <person name="Vincent A.T."/>
            <person name="Schiettekatte O."/>
            <person name="Bourhy P."/>
            <person name="Veyrier F.J."/>
            <person name="Picardeau M."/>
        </authorList>
    </citation>
    <scope>NUCLEOTIDE SEQUENCE [LARGE SCALE GENOMIC DNA]</scope>
    <source>
        <strain evidence="1 2">201702445</strain>
    </source>
</reference>
<accession>A0A6N4QCG3</accession>
<sequence>MYAANLVLPKRIQPIFLTKNSSYSIDFLTSKRSPILKFALLSKSCISKILLLPVQGETLFLNQDNLI</sequence>
<dbReference type="AlphaFoldDB" id="A0A6N4QCG3"/>
<evidence type="ECO:0000313" key="1">
    <source>
        <dbReference type="EMBL" id="TGL84612.1"/>
    </source>
</evidence>
<evidence type="ECO:0000313" key="2">
    <source>
        <dbReference type="Proteomes" id="UP000297613"/>
    </source>
</evidence>
<proteinExistence type="predicted"/>
<dbReference type="Proteomes" id="UP000297613">
    <property type="component" value="Unassembled WGS sequence"/>
</dbReference>
<dbReference type="EMBL" id="RQGM01000038">
    <property type="protein sequence ID" value="TGL84612.1"/>
    <property type="molecule type" value="Genomic_DNA"/>
</dbReference>
<gene>
    <name evidence="1" type="ORF">EHQ83_10805</name>
</gene>
<name>A0A6N4QCG3_9LEPT</name>